<dbReference type="InterPro" id="IPR050109">
    <property type="entry name" value="HTH-type_TetR-like_transc_reg"/>
</dbReference>
<dbReference type="Pfam" id="PF17938">
    <property type="entry name" value="TetR_C_29"/>
    <property type="match status" value="1"/>
</dbReference>
<dbReference type="RefSeq" id="WP_078637801.1">
    <property type="nucleotide sequence ID" value="NZ_JBFACJ010000036.1"/>
</dbReference>
<dbReference type="EMBL" id="JBICBM010000029">
    <property type="protein sequence ID" value="MFF9887393.1"/>
    <property type="molecule type" value="Genomic_DNA"/>
</dbReference>
<comment type="caution">
    <text evidence="6">The sequence shown here is derived from an EMBL/GenBank/DDBJ whole genome shotgun (WGS) entry which is preliminary data.</text>
</comment>
<feature type="domain" description="HTH tetR-type" evidence="5">
    <location>
        <begin position="2"/>
        <end position="62"/>
    </location>
</feature>
<evidence type="ECO:0000313" key="7">
    <source>
        <dbReference type="Proteomes" id="UP001603418"/>
    </source>
</evidence>
<dbReference type="Pfam" id="PF00440">
    <property type="entry name" value="TetR_N"/>
    <property type="match status" value="1"/>
</dbReference>
<name>A0ABW6ZA36_9ACTN</name>
<proteinExistence type="predicted"/>
<dbReference type="InterPro" id="IPR041474">
    <property type="entry name" value="NicS_C"/>
</dbReference>
<evidence type="ECO:0000313" key="6">
    <source>
        <dbReference type="EMBL" id="MFF9887393.1"/>
    </source>
</evidence>
<keyword evidence="2 4" id="KW-0238">DNA-binding</keyword>
<dbReference type="Proteomes" id="UP001603418">
    <property type="component" value="Unassembled WGS sequence"/>
</dbReference>
<reference evidence="6 7" key="1">
    <citation type="submission" date="2024-10" db="EMBL/GenBank/DDBJ databases">
        <title>The Natural Products Discovery Center: Release of the First 8490 Sequenced Strains for Exploring Actinobacteria Biosynthetic Diversity.</title>
        <authorList>
            <person name="Kalkreuter E."/>
            <person name="Kautsar S.A."/>
            <person name="Yang D."/>
            <person name="Bader C.D."/>
            <person name="Teijaro C.N."/>
            <person name="Fluegel L."/>
            <person name="Davis C.M."/>
            <person name="Simpson J.R."/>
            <person name="Lauterbach L."/>
            <person name="Steele A.D."/>
            <person name="Gui C."/>
            <person name="Meng S."/>
            <person name="Li G."/>
            <person name="Viehrig K."/>
            <person name="Ye F."/>
            <person name="Su P."/>
            <person name="Kiefer A.F."/>
            <person name="Nichols A."/>
            <person name="Cepeda A.J."/>
            <person name="Yan W."/>
            <person name="Fan B."/>
            <person name="Jiang Y."/>
            <person name="Adhikari A."/>
            <person name="Zheng C.-J."/>
            <person name="Schuster L."/>
            <person name="Cowan T.M."/>
            <person name="Smanski M.J."/>
            <person name="Chevrette M.G."/>
            <person name="De Carvalho L.P.S."/>
            <person name="Shen B."/>
        </authorList>
    </citation>
    <scope>NUCLEOTIDE SEQUENCE [LARGE SCALE GENOMIC DNA]</scope>
    <source>
        <strain evidence="6 7">NPDC013366</strain>
    </source>
</reference>
<dbReference type="PRINTS" id="PR00455">
    <property type="entry name" value="HTHTETR"/>
</dbReference>
<sequence length="202" mass="21773">MTGSRARLLAAAAEEFAQYGLRGTRIQAIVDRAGVNERMIYHHFGSKEGLYKAALEDQMKALHDAWHPALQRAVTLPPYEGMAMALTALGDALASLPSLVGLWLHESLNDWQTLPIPSTDALPTELRKLYERGQEEGVFRQDCPFEIAHGVAMSALIGSAILGPRGDALISRQTAGLGVEKIRELTLGQLLDGMTGPSAASV</sequence>
<accession>A0ABW6ZA36</accession>
<evidence type="ECO:0000259" key="5">
    <source>
        <dbReference type="PROSITE" id="PS50977"/>
    </source>
</evidence>
<organism evidence="6 7">
    <name type="scientific">Streptomyces eurythermus</name>
    <dbReference type="NCBI Taxonomy" id="42237"/>
    <lineage>
        <taxon>Bacteria</taxon>
        <taxon>Bacillati</taxon>
        <taxon>Actinomycetota</taxon>
        <taxon>Actinomycetes</taxon>
        <taxon>Kitasatosporales</taxon>
        <taxon>Streptomycetaceae</taxon>
        <taxon>Streptomyces</taxon>
    </lineage>
</organism>
<evidence type="ECO:0000256" key="3">
    <source>
        <dbReference type="ARBA" id="ARBA00023163"/>
    </source>
</evidence>
<gene>
    <name evidence="6" type="ORF">ACF1HC_38385</name>
</gene>
<dbReference type="PANTHER" id="PTHR30055:SF234">
    <property type="entry name" value="HTH-TYPE TRANSCRIPTIONAL REGULATOR BETI"/>
    <property type="match status" value="1"/>
</dbReference>
<dbReference type="SUPFAM" id="SSF48498">
    <property type="entry name" value="Tetracyclin repressor-like, C-terminal domain"/>
    <property type="match status" value="1"/>
</dbReference>
<keyword evidence="3" id="KW-0804">Transcription</keyword>
<feature type="DNA-binding region" description="H-T-H motif" evidence="4">
    <location>
        <begin position="25"/>
        <end position="44"/>
    </location>
</feature>
<keyword evidence="1" id="KW-0805">Transcription regulation</keyword>
<dbReference type="PANTHER" id="PTHR30055">
    <property type="entry name" value="HTH-TYPE TRANSCRIPTIONAL REGULATOR RUTR"/>
    <property type="match status" value="1"/>
</dbReference>
<evidence type="ECO:0000256" key="2">
    <source>
        <dbReference type="ARBA" id="ARBA00023125"/>
    </source>
</evidence>
<dbReference type="PROSITE" id="PS50977">
    <property type="entry name" value="HTH_TETR_2"/>
    <property type="match status" value="1"/>
</dbReference>
<dbReference type="Gene3D" id="1.10.357.10">
    <property type="entry name" value="Tetracycline Repressor, domain 2"/>
    <property type="match status" value="1"/>
</dbReference>
<evidence type="ECO:0000256" key="1">
    <source>
        <dbReference type="ARBA" id="ARBA00023015"/>
    </source>
</evidence>
<keyword evidence="7" id="KW-1185">Reference proteome</keyword>
<evidence type="ECO:0000256" key="4">
    <source>
        <dbReference type="PROSITE-ProRule" id="PRU00335"/>
    </source>
</evidence>
<dbReference type="SUPFAM" id="SSF46689">
    <property type="entry name" value="Homeodomain-like"/>
    <property type="match status" value="1"/>
</dbReference>
<dbReference type="InterPro" id="IPR009057">
    <property type="entry name" value="Homeodomain-like_sf"/>
</dbReference>
<protein>
    <submittedName>
        <fullName evidence="6">TetR/AcrR family transcriptional regulator</fullName>
    </submittedName>
</protein>
<dbReference type="InterPro" id="IPR036271">
    <property type="entry name" value="Tet_transcr_reg_TetR-rel_C_sf"/>
</dbReference>
<dbReference type="InterPro" id="IPR001647">
    <property type="entry name" value="HTH_TetR"/>
</dbReference>